<organism evidence="2 3">
    <name type="scientific">Solirubrobacter ginsenosidimutans</name>
    <dbReference type="NCBI Taxonomy" id="490573"/>
    <lineage>
        <taxon>Bacteria</taxon>
        <taxon>Bacillati</taxon>
        <taxon>Actinomycetota</taxon>
        <taxon>Thermoleophilia</taxon>
        <taxon>Solirubrobacterales</taxon>
        <taxon>Solirubrobacteraceae</taxon>
        <taxon>Solirubrobacter</taxon>
    </lineage>
</organism>
<evidence type="ECO:0000313" key="2">
    <source>
        <dbReference type="EMBL" id="MDA0165354.1"/>
    </source>
</evidence>
<name>A0A9X3MYU2_9ACTN</name>
<evidence type="ECO:0000256" key="1">
    <source>
        <dbReference type="SAM" id="MobiDB-lite"/>
    </source>
</evidence>
<feature type="region of interest" description="Disordered" evidence="1">
    <location>
        <begin position="89"/>
        <end position="116"/>
    </location>
</feature>
<reference evidence="2" key="1">
    <citation type="submission" date="2022-10" db="EMBL/GenBank/DDBJ databases">
        <title>The WGS of Solirubrobacter ginsenosidimutans DSM 21036.</title>
        <authorList>
            <person name="Jiang Z."/>
        </authorList>
    </citation>
    <scope>NUCLEOTIDE SEQUENCE</scope>
    <source>
        <strain evidence="2">DSM 21036</strain>
    </source>
</reference>
<dbReference type="EMBL" id="JAPDOD010000045">
    <property type="protein sequence ID" value="MDA0165354.1"/>
    <property type="molecule type" value="Genomic_DNA"/>
</dbReference>
<comment type="caution">
    <text evidence="2">The sequence shown here is derived from an EMBL/GenBank/DDBJ whole genome shotgun (WGS) entry which is preliminary data.</text>
</comment>
<feature type="region of interest" description="Disordered" evidence="1">
    <location>
        <begin position="283"/>
        <end position="327"/>
    </location>
</feature>
<dbReference type="AlphaFoldDB" id="A0A9X3MYU2"/>
<sequence>MSALGLALVFAAPAAGQGKNVQLVKTIPEGKWATAINFLEYRDGGHGHDRGAGGRTLDVMVVTGRFGVKTYSLADPTKPQLLDEISSERLKLPGDPDVDFTPDPAKDGDPHSTFWQNEDMDVDQDRKLILISRDPRSYNGTTSNEPGDPNGATNIAGVYIVDASDPEALRLLAFQQLPTGHTTTCINGCRWLWTGGPAATNKQKQPPLNWTFGRPLIATDLSDPRRPRAYPMQPIDLFRRDGVTAYSHDVQVDDAGVAWVSGDGGTRGYWTDGRHYDPVARRNRDASPLNPVPYAGGGLPQTVTNDADGGFEHNAERPIGRDAPRGDDRYKRGELLLITEEDFGPAAEGCSKQGMFSIASLKGSYNGEAWKSTKTNPFRLQVVGTWNPYKQEGSRPPEDFPLADFCSAHYFDVEGSIVSYAWYGEGTRFLDISDPAHPRQIAYWRPRDTLVWASYMHNGYVYTADHTRGIEVLKLTGGAKAAKAAKREVVAPPMSAKQRSFLWSMSSQLKGDPATAGLCFLTV</sequence>
<protein>
    <submittedName>
        <fullName evidence="2">Uncharacterized protein</fullName>
    </submittedName>
</protein>
<keyword evidence="3" id="KW-1185">Reference proteome</keyword>
<feature type="compositionally biased region" description="Basic and acidic residues" evidence="1">
    <location>
        <begin position="310"/>
        <end position="327"/>
    </location>
</feature>
<accession>A0A9X3MYU2</accession>
<evidence type="ECO:0000313" key="3">
    <source>
        <dbReference type="Proteomes" id="UP001149140"/>
    </source>
</evidence>
<dbReference type="Proteomes" id="UP001149140">
    <property type="component" value="Unassembled WGS sequence"/>
</dbReference>
<proteinExistence type="predicted"/>
<gene>
    <name evidence="2" type="ORF">OM076_34110</name>
</gene>